<feature type="region of interest" description="Disordered" evidence="1">
    <location>
        <begin position="683"/>
        <end position="717"/>
    </location>
</feature>
<evidence type="ECO:0000313" key="4">
    <source>
        <dbReference type="RefSeq" id="XP_024938861.1"/>
    </source>
</evidence>
<feature type="compositionally biased region" description="Polar residues" evidence="1">
    <location>
        <begin position="346"/>
        <end position="358"/>
    </location>
</feature>
<feature type="region of interest" description="Disordered" evidence="1">
    <location>
        <begin position="471"/>
        <end position="522"/>
    </location>
</feature>
<feature type="region of interest" description="Disordered" evidence="1">
    <location>
        <begin position="936"/>
        <end position="1041"/>
    </location>
</feature>
<evidence type="ECO:0000259" key="2">
    <source>
        <dbReference type="PROSITE" id="PS50238"/>
    </source>
</evidence>
<organism evidence="3 4">
    <name type="scientific">Cephus cinctus</name>
    <name type="common">Wheat stem sawfly</name>
    <dbReference type="NCBI Taxonomy" id="211228"/>
    <lineage>
        <taxon>Eukaryota</taxon>
        <taxon>Metazoa</taxon>
        <taxon>Ecdysozoa</taxon>
        <taxon>Arthropoda</taxon>
        <taxon>Hexapoda</taxon>
        <taxon>Insecta</taxon>
        <taxon>Pterygota</taxon>
        <taxon>Neoptera</taxon>
        <taxon>Endopterygota</taxon>
        <taxon>Hymenoptera</taxon>
        <taxon>Cephoidea</taxon>
        <taxon>Cephidae</taxon>
        <taxon>Cephus</taxon>
    </lineage>
</organism>
<dbReference type="AlphaFoldDB" id="A0AAJ7RDF1"/>
<dbReference type="InterPro" id="IPR008936">
    <property type="entry name" value="Rho_GTPase_activation_prot"/>
</dbReference>
<dbReference type="PANTHER" id="PTHR15670:SF4">
    <property type="entry name" value="RHO GTPASE-ACTIVATING PROTEIN 11A"/>
    <property type="match status" value="1"/>
</dbReference>
<accession>A0AAJ7RDF1</accession>
<evidence type="ECO:0000313" key="3">
    <source>
        <dbReference type="Proteomes" id="UP000694920"/>
    </source>
</evidence>
<dbReference type="GeneID" id="107265776"/>
<sequence>MNYKYVIYYTQRSNAKTTNVALDTVGQIVLKMLVYDVMHKEKVYELIAGDLRGLGVKYRFKKNAIKTEKPERSGNALRKVFKTHLSYLPLDVVNLSSGAIVHVPSFVSQAIAYLEQFLNQEGLFRKAGSQIRQKELIARVDNGGTLLEKHQAVDVANALKTFFRDLPEPLIPYCYHDLFVRCAMLKTNRIEALLLACILLPPHHLNTLAFFMDFLKKVSTFEKQNKMGIDNLAKVIGPNIMPLQEPTMAAVQARLEIHLVIVKILIDKAECIGVLSEHVTEVLTGEVIGSIEAELDRSDPTLHSKINKKKKHRSGSLTRKPHLSASNLNLRMINGLKKIVGKSGSPVDSRTGNTNSVPEPNPAHTPSIKVGKKRKVMETTAPLSIKKMRVLLEVMPDNTCLRPRHLFASPVSSNPNPMKDRSPLQKSKVRKYLSHKIHSETTVGEKLDKSKRLRLSLDRLVSRNKKVADVDTQSCKESCSSPRLERRWSSASSGSSSTKKRKTQSDGLLQLMSPTKENEEADAVNQKDYDQVFMDANVNLSDDGGEQVLQEINKSDLKNRIKCMRTGSRRSMEMFYVTKLPGDYQPSKRKSQLHTTNDLGEEYVRIPKSEYEEIKSRVSAIETRISQEFGCISGDVADNLADCSASKVQSEYEKTLEEASIENTVTADHLAKRLGKELKIRRSSEHKVIRSPSARKIGNLRRRSQEKPSSKHLSRNASWHIPNRSDLQHLVQTSPHLNNLYTKPIRSRPKAISTRPSSTSSESYITSEADPICSDETNARLNYLQEQLHTLISHTAEHTRDSLSDDDGNAVDNDLFDMRDSNMSRNVRRASSFHGGDFIDNSQYFNRKVRELKKTNSQQNIAVNNNVPVKTVSDSSKEKTITWKEADGYFKSDCRFQTPTQQTGRASVAKLRTQNAGMVLAKAKLFDETTAKASGRYDSAAEKKHAQPNPHRRQPVKLSRMREFKSLDLDSSPVPKRTAVPRRKHSSKSPKNNNAKLRLVHSPGPSPLIKMELTIVPQQNPRSNSEKRLNRRNSQKFENHSLGLAKNNLILDQGQVKEEPFDNIASHKENRPRRSPPSGEKVSVNGMLQESNINIYKPDSSATCKTPHIKRPLTLKTPKSSRSLARRPAVDSRRTPMKAVAPLSTPKRQSPRTLLKTRQLSRHVT</sequence>
<protein>
    <submittedName>
        <fullName evidence="4">Uncharacterized protein LOC107265776 isoform X1</fullName>
    </submittedName>
</protein>
<dbReference type="PANTHER" id="PTHR15670">
    <property type="entry name" value="RHO GTPASE ACTIVATING PROTEIN 11A"/>
    <property type="match status" value="1"/>
</dbReference>
<feature type="compositionally biased region" description="Low complexity" evidence="1">
    <location>
        <begin position="753"/>
        <end position="767"/>
    </location>
</feature>
<keyword evidence="3" id="KW-1185">Reference proteome</keyword>
<feature type="region of interest" description="Disordered" evidence="1">
    <location>
        <begin position="300"/>
        <end position="323"/>
    </location>
</feature>
<feature type="region of interest" description="Disordered" evidence="1">
    <location>
        <begin position="1061"/>
        <end position="1084"/>
    </location>
</feature>
<proteinExistence type="predicted"/>
<feature type="domain" description="Rho-GAP" evidence="2">
    <location>
        <begin position="93"/>
        <end position="273"/>
    </location>
</feature>
<feature type="compositionally biased region" description="Basic residues" evidence="1">
    <location>
        <begin position="979"/>
        <end position="988"/>
    </location>
</feature>
<dbReference type="Proteomes" id="UP000694920">
    <property type="component" value="Unplaced"/>
</dbReference>
<feature type="region of interest" description="Disordered" evidence="1">
    <location>
        <begin position="748"/>
        <end position="768"/>
    </location>
</feature>
<feature type="compositionally biased region" description="Basic residues" evidence="1">
    <location>
        <begin position="305"/>
        <end position="322"/>
    </location>
</feature>
<dbReference type="RefSeq" id="XP_024938861.1">
    <property type="nucleotide sequence ID" value="XM_025083093.1"/>
</dbReference>
<dbReference type="Gene3D" id="1.10.555.10">
    <property type="entry name" value="Rho GTPase activation protein"/>
    <property type="match status" value="1"/>
</dbReference>
<dbReference type="GO" id="GO:0005096">
    <property type="term" value="F:GTPase activator activity"/>
    <property type="evidence" value="ECO:0007669"/>
    <property type="project" value="TreeGrafter"/>
</dbReference>
<feature type="compositionally biased region" description="Polar residues" evidence="1">
    <location>
        <begin position="1146"/>
        <end position="1158"/>
    </location>
</feature>
<gene>
    <name evidence="4" type="primary">LOC107265776</name>
</gene>
<dbReference type="PROSITE" id="PS50238">
    <property type="entry name" value="RHOGAP"/>
    <property type="match status" value="1"/>
</dbReference>
<dbReference type="SMART" id="SM00324">
    <property type="entry name" value="RhoGAP"/>
    <property type="match status" value="1"/>
</dbReference>
<dbReference type="SUPFAM" id="SSF48350">
    <property type="entry name" value="GTPase activation domain, GAP"/>
    <property type="match status" value="1"/>
</dbReference>
<reference evidence="4" key="1">
    <citation type="submission" date="2025-08" db="UniProtKB">
        <authorList>
            <consortium name="RefSeq"/>
        </authorList>
    </citation>
    <scope>IDENTIFICATION</scope>
</reference>
<dbReference type="Pfam" id="PF00620">
    <property type="entry name" value="RhoGAP"/>
    <property type="match status" value="1"/>
</dbReference>
<dbReference type="GO" id="GO:0007165">
    <property type="term" value="P:signal transduction"/>
    <property type="evidence" value="ECO:0007669"/>
    <property type="project" value="InterPro"/>
</dbReference>
<dbReference type="InterPro" id="IPR042869">
    <property type="entry name" value="ARHGAP11A/B"/>
</dbReference>
<feature type="region of interest" description="Disordered" evidence="1">
    <location>
        <begin position="406"/>
        <end position="428"/>
    </location>
</feature>
<dbReference type="InterPro" id="IPR000198">
    <property type="entry name" value="RhoGAP_dom"/>
</dbReference>
<feature type="compositionally biased region" description="Polar residues" evidence="1">
    <location>
        <begin position="471"/>
        <end position="481"/>
    </location>
</feature>
<evidence type="ECO:0000256" key="1">
    <source>
        <dbReference type="SAM" id="MobiDB-lite"/>
    </source>
</evidence>
<feature type="region of interest" description="Disordered" evidence="1">
    <location>
        <begin position="1097"/>
        <end position="1165"/>
    </location>
</feature>
<feature type="region of interest" description="Disordered" evidence="1">
    <location>
        <begin position="341"/>
        <end position="367"/>
    </location>
</feature>
<name>A0AAJ7RDF1_CEPCN</name>